<dbReference type="InterPro" id="IPR036188">
    <property type="entry name" value="FAD/NAD-bd_sf"/>
</dbReference>
<evidence type="ECO:0000256" key="1">
    <source>
        <dbReference type="ARBA" id="ARBA00004829"/>
    </source>
</evidence>
<dbReference type="AlphaFoldDB" id="A0A2S7KL59"/>
<gene>
    <name evidence="7" type="ORF">BST83_18920</name>
</gene>
<proteinExistence type="inferred from homology"/>
<evidence type="ECO:0000259" key="6">
    <source>
        <dbReference type="Pfam" id="PF01593"/>
    </source>
</evidence>
<organism evidence="7 8">
    <name type="scientific">Polaribacter filamentus</name>
    <dbReference type="NCBI Taxonomy" id="53483"/>
    <lineage>
        <taxon>Bacteria</taxon>
        <taxon>Pseudomonadati</taxon>
        <taxon>Bacteroidota</taxon>
        <taxon>Flavobacteriia</taxon>
        <taxon>Flavobacteriales</taxon>
        <taxon>Flavobacteriaceae</taxon>
    </lineage>
</organism>
<dbReference type="NCBIfam" id="NF042421">
    <property type="entry name" value="hydcarot_desat_CrtD"/>
    <property type="match status" value="1"/>
</dbReference>
<dbReference type="InterPro" id="IPR002937">
    <property type="entry name" value="Amino_oxidase"/>
</dbReference>
<evidence type="ECO:0000256" key="2">
    <source>
        <dbReference type="ARBA" id="ARBA00006046"/>
    </source>
</evidence>
<keyword evidence="8" id="KW-1185">Reference proteome</keyword>
<name>A0A2S7KL59_9FLAO</name>
<comment type="caution">
    <text evidence="7">The sequence shown here is derived from an EMBL/GenBank/DDBJ whole genome shotgun (WGS) entry which is preliminary data.</text>
</comment>
<dbReference type="Proteomes" id="UP000239522">
    <property type="component" value="Unassembled WGS sequence"/>
</dbReference>
<sequence length="490" mass="55207">MTKTVGVIGAGIGGLALSIRLANQGFKVTIFEKNSYPGGKLSELNINGFRFDKGPSLFTMPALIDELTNLQGSSHKFEYQKLKVITNYFYADGTQLKASANLEEFATEVHLKLDENKQTVLKHIKRNAFYFKTTEDLFLRQSLHQLKNFINLKTAKGVLFSPFLGLWSTMHKKNEKTFSNPKTVQLFNRFATYNGSNPYKAPALMNMISHLEFNLGAYLPKKGMHQITTHLVKLAEEANVEIKYNSAVETLNIESNNRIASIKSNGVSYPFDIVASDIDIHALYNYLLPKSFIPKKLLQQEKSSSAYVFYWGINKEFSVLGLHNILFSDDYKKEFDYLFSKQFPTEDPTIYINITSKYCKEDAPEGCENWFVMVNVPHNKSESIHYAAAIRKNVVDKINTMLKTDIEKYIINESTLSPIDIENQTSSFGGSLYGNSSNNKFAAFLRHANFSSSIKNLFLVGGSVHPGGGIPLCLFSAKIASQLIVEQEMK</sequence>
<dbReference type="EMBL" id="MQUA01000014">
    <property type="protein sequence ID" value="PQB03359.1"/>
    <property type="molecule type" value="Genomic_DNA"/>
</dbReference>
<evidence type="ECO:0000256" key="3">
    <source>
        <dbReference type="ARBA" id="ARBA00022746"/>
    </source>
</evidence>
<comment type="similarity">
    <text evidence="2 5">Belongs to the carotenoid/retinoid oxidoreductase family.</text>
</comment>
<dbReference type="OrthoDB" id="9774675at2"/>
<dbReference type="Pfam" id="PF01593">
    <property type="entry name" value="Amino_oxidase"/>
    <property type="match status" value="1"/>
</dbReference>
<dbReference type="PANTHER" id="PTHR43734">
    <property type="entry name" value="PHYTOENE DESATURASE"/>
    <property type="match status" value="1"/>
</dbReference>
<reference evidence="7 8" key="1">
    <citation type="submission" date="2016-11" db="EMBL/GenBank/DDBJ databases">
        <title>Trade-off between light-utilization and light-protection in marine flavobacteria.</title>
        <authorList>
            <person name="Kumagai Y."/>
        </authorList>
    </citation>
    <scope>NUCLEOTIDE SEQUENCE [LARGE SCALE GENOMIC DNA]</scope>
    <source>
        <strain evidence="7 8">ATCC 700397</strain>
    </source>
</reference>
<comment type="pathway">
    <text evidence="1 5">Carotenoid biosynthesis.</text>
</comment>
<dbReference type="GO" id="GO:0016491">
    <property type="term" value="F:oxidoreductase activity"/>
    <property type="evidence" value="ECO:0007669"/>
    <property type="project" value="UniProtKB-KW"/>
</dbReference>
<dbReference type="SUPFAM" id="SSF51905">
    <property type="entry name" value="FAD/NAD(P)-binding domain"/>
    <property type="match status" value="1"/>
</dbReference>
<evidence type="ECO:0000256" key="5">
    <source>
        <dbReference type="RuleBase" id="RU362075"/>
    </source>
</evidence>
<dbReference type="InterPro" id="IPR054840">
    <property type="entry name" value="hydcarot_desat_CrtD"/>
</dbReference>
<evidence type="ECO:0000256" key="4">
    <source>
        <dbReference type="ARBA" id="ARBA00023002"/>
    </source>
</evidence>
<dbReference type="NCBIfam" id="TIGR02734">
    <property type="entry name" value="crtI_fam"/>
    <property type="match status" value="1"/>
</dbReference>
<protein>
    <submittedName>
        <fullName evidence="7">Phytoene dehydrogenase</fullName>
    </submittedName>
</protein>
<dbReference type="GO" id="GO:0016117">
    <property type="term" value="P:carotenoid biosynthetic process"/>
    <property type="evidence" value="ECO:0007669"/>
    <property type="project" value="UniProtKB-KW"/>
</dbReference>
<evidence type="ECO:0000313" key="7">
    <source>
        <dbReference type="EMBL" id="PQB03359.1"/>
    </source>
</evidence>
<dbReference type="Gene3D" id="3.50.50.60">
    <property type="entry name" value="FAD/NAD(P)-binding domain"/>
    <property type="match status" value="2"/>
</dbReference>
<dbReference type="RefSeq" id="WP_104811276.1">
    <property type="nucleotide sequence ID" value="NZ_MQUA01000014.1"/>
</dbReference>
<accession>A0A2S7KL59</accession>
<evidence type="ECO:0000313" key="8">
    <source>
        <dbReference type="Proteomes" id="UP000239522"/>
    </source>
</evidence>
<dbReference type="InterPro" id="IPR014105">
    <property type="entry name" value="Carotenoid/retinoid_OxRdtase"/>
</dbReference>
<dbReference type="PANTHER" id="PTHR43734:SF7">
    <property type="entry name" value="4,4'-DIAPONEUROSPORENE OXYGENASE"/>
    <property type="match status" value="1"/>
</dbReference>
<feature type="domain" description="Amine oxidase" evidence="6">
    <location>
        <begin position="12"/>
        <end position="484"/>
    </location>
</feature>
<keyword evidence="4 5" id="KW-0560">Oxidoreductase</keyword>
<keyword evidence="3 5" id="KW-0125">Carotenoid biosynthesis</keyword>